<protein>
    <recommendedName>
        <fullName evidence="5">Transmembrane protein</fullName>
    </recommendedName>
</protein>
<feature type="region of interest" description="Disordered" evidence="1">
    <location>
        <begin position="67"/>
        <end position="107"/>
    </location>
</feature>
<keyword evidence="2" id="KW-0812">Transmembrane</keyword>
<name>A0ABN7ICU8_9BURK</name>
<feature type="transmembrane region" description="Helical" evidence="2">
    <location>
        <begin position="123"/>
        <end position="148"/>
    </location>
</feature>
<dbReference type="Proteomes" id="UP000656319">
    <property type="component" value="Unassembled WGS sequence"/>
</dbReference>
<feature type="transmembrane region" description="Helical" evidence="2">
    <location>
        <begin position="29"/>
        <end position="51"/>
    </location>
</feature>
<sequence length="526" mass="56860">MIAKTKEETNREWARRLFTETHWLARGRLWLLVLVVLFVNLAGDAIALFAVNLPRVPMSSPSASVGSVAGDATQSTTENAKQKAANAPEPKRARVASPTPPAGGAKLEGGSRPFRIWILPLPIFLLAALTTTLASAPFIAFLTLGWYVRYREFENSLKCAALSAYLQRFWSKWLIDAINGAFPGAIATTAPSTNAAPSQGDSKDWRSQADNNLQLCDQLFSHIYHQQYGLAPFVPPYCILVVMVYAASAIVGWVYMCASCDSPTAATCLFGLNVPGILAAFGGAFFFVASDSVLAVRRRALNVSDIYWYSLRLLLAIPFALIAGAIDNAGTGATLLTFVIATLPLGEIVKQVRRAAAKNVTTFEAEKDQPDQLLNLSGVTKSVSQTLQVEGIESIEQVASADPVTLSIRTGFPFRFTLRLGSQAIVRRHFGDDAVKLLPIGLGDVVPIYLLVQAMDGKGPSPIALPAGTVPQPDEKDLVITNAATRLFPNDDPAQREAIVKMKFRQIAAEEYTLMLAKITPLDPAL</sequence>
<evidence type="ECO:0000256" key="2">
    <source>
        <dbReference type="SAM" id="Phobius"/>
    </source>
</evidence>
<evidence type="ECO:0000313" key="3">
    <source>
        <dbReference type="EMBL" id="CAD6556792.1"/>
    </source>
</evidence>
<feature type="transmembrane region" description="Helical" evidence="2">
    <location>
        <begin position="237"/>
        <end position="256"/>
    </location>
</feature>
<proteinExistence type="predicted"/>
<feature type="transmembrane region" description="Helical" evidence="2">
    <location>
        <begin position="332"/>
        <end position="349"/>
    </location>
</feature>
<feature type="transmembrane region" description="Helical" evidence="2">
    <location>
        <begin position="306"/>
        <end position="326"/>
    </location>
</feature>
<keyword evidence="4" id="KW-1185">Reference proteome</keyword>
<feature type="transmembrane region" description="Helical" evidence="2">
    <location>
        <begin position="276"/>
        <end position="294"/>
    </location>
</feature>
<organism evidence="3 4">
    <name type="scientific">Paraburkholderia hiiakae</name>
    <dbReference type="NCBI Taxonomy" id="1081782"/>
    <lineage>
        <taxon>Bacteria</taxon>
        <taxon>Pseudomonadati</taxon>
        <taxon>Pseudomonadota</taxon>
        <taxon>Betaproteobacteria</taxon>
        <taxon>Burkholderiales</taxon>
        <taxon>Burkholderiaceae</taxon>
        <taxon>Paraburkholderia</taxon>
    </lineage>
</organism>
<accession>A0ABN7ICU8</accession>
<keyword evidence="2" id="KW-1133">Transmembrane helix</keyword>
<evidence type="ECO:0008006" key="5">
    <source>
        <dbReference type="Google" id="ProtNLM"/>
    </source>
</evidence>
<comment type="caution">
    <text evidence="3">The sequence shown here is derived from an EMBL/GenBank/DDBJ whole genome shotgun (WGS) entry which is preliminary data.</text>
</comment>
<dbReference type="EMBL" id="CAJHCQ010000021">
    <property type="protein sequence ID" value="CAD6556792.1"/>
    <property type="molecule type" value="Genomic_DNA"/>
</dbReference>
<evidence type="ECO:0000313" key="4">
    <source>
        <dbReference type="Proteomes" id="UP000656319"/>
    </source>
</evidence>
<reference evidence="3 4" key="1">
    <citation type="submission" date="2020-10" db="EMBL/GenBank/DDBJ databases">
        <authorList>
            <person name="Peeters C."/>
        </authorList>
    </citation>
    <scope>NUCLEOTIDE SEQUENCE [LARGE SCALE GENOMIC DNA]</scope>
    <source>
        <strain evidence="3 4">LMG 27952</strain>
    </source>
</reference>
<gene>
    <name evidence="3" type="ORF">LMG27952_06195</name>
</gene>
<keyword evidence="2" id="KW-0472">Membrane</keyword>
<evidence type="ECO:0000256" key="1">
    <source>
        <dbReference type="SAM" id="MobiDB-lite"/>
    </source>
</evidence>